<dbReference type="PANTHER" id="PTHR30212">
    <property type="entry name" value="PROTEIN YIIM"/>
    <property type="match status" value="1"/>
</dbReference>
<dbReference type="Gene3D" id="2.40.33.20">
    <property type="entry name" value="PK beta-barrel domain-like"/>
    <property type="match status" value="1"/>
</dbReference>
<dbReference type="InterPro" id="IPR011037">
    <property type="entry name" value="Pyrv_Knase-like_insert_dom_sf"/>
</dbReference>
<organism evidence="2 3">
    <name type="scientific">Flexivirga alba</name>
    <dbReference type="NCBI Taxonomy" id="702742"/>
    <lineage>
        <taxon>Bacteria</taxon>
        <taxon>Bacillati</taxon>
        <taxon>Actinomycetota</taxon>
        <taxon>Actinomycetes</taxon>
        <taxon>Micrococcales</taxon>
        <taxon>Dermacoccaceae</taxon>
        <taxon>Flexivirga</taxon>
    </lineage>
</organism>
<dbReference type="SUPFAM" id="SSF50800">
    <property type="entry name" value="PK beta-barrel domain-like"/>
    <property type="match status" value="1"/>
</dbReference>
<protein>
    <submittedName>
        <fullName evidence="2">MOSC domain-containing protein</fullName>
    </submittedName>
</protein>
<reference evidence="3" key="1">
    <citation type="journal article" date="2019" name="Int. J. Syst. Evol. Microbiol.">
        <title>The Global Catalogue of Microorganisms (GCM) 10K type strain sequencing project: providing services to taxonomists for standard genome sequencing and annotation.</title>
        <authorList>
            <consortium name="The Broad Institute Genomics Platform"/>
            <consortium name="The Broad Institute Genome Sequencing Center for Infectious Disease"/>
            <person name="Wu L."/>
            <person name="Ma J."/>
        </authorList>
    </citation>
    <scope>NUCLEOTIDE SEQUENCE [LARGE SCALE GENOMIC DNA]</scope>
    <source>
        <strain evidence="3">CCUG 58127</strain>
    </source>
</reference>
<proteinExistence type="predicted"/>
<name>A0ABW2AMD3_9MICO</name>
<dbReference type="InterPro" id="IPR052353">
    <property type="entry name" value="Benzoxazolinone_Detox_Enz"/>
</dbReference>
<evidence type="ECO:0000259" key="1">
    <source>
        <dbReference type="PROSITE" id="PS51340"/>
    </source>
</evidence>
<evidence type="ECO:0000313" key="3">
    <source>
        <dbReference type="Proteomes" id="UP001596298"/>
    </source>
</evidence>
<dbReference type="PANTHER" id="PTHR30212:SF2">
    <property type="entry name" value="PROTEIN YIIM"/>
    <property type="match status" value="1"/>
</dbReference>
<feature type="domain" description="MOSC" evidence="1">
    <location>
        <begin position="6"/>
        <end position="141"/>
    </location>
</feature>
<keyword evidence="3" id="KW-1185">Reference proteome</keyword>
<comment type="caution">
    <text evidence="2">The sequence shown here is derived from an EMBL/GenBank/DDBJ whole genome shotgun (WGS) entry which is preliminary data.</text>
</comment>
<dbReference type="EMBL" id="JBHSWH010000001">
    <property type="protein sequence ID" value="MFC6707933.1"/>
    <property type="molecule type" value="Genomic_DNA"/>
</dbReference>
<dbReference type="PROSITE" id="PS51340">
    <property type="entry name" value="MOSC"/>
    <property type="match status" value="1"/>
</dbReference>
<sequence>MPEISVRAPGPKHGGLGSGVLSDFIGDREHHGGDDQAVYAVAREELDWWGAELGRQLDDGMFGENLTTVGLDVDHAVIGTRWEVGGAVLEVSGPRIPCGTFRMHMAERGWLKKYVAHGLSGAYLRVVTPGVIRAGDGVHVLDEPTHGVDVPTAFRAFYDDLDAMRAVVEAHVLNEQEHEWMAKKIAVS</sequence>
<accession>A0ABW2AMD3</accession>
<gene>
    <name evidence="2" type="ORF">ACFQDH_22520</name>
</gene>
<dbReference type="Pfam" id="PF03473">
    <property type="entry name" value="MOSC"/>
    <property type="match status" value="1"/>
</dbReference>
<dbReference type="Proteomes" id="UP001596298">
    <property type="component" value="Unassembled WGS sequence"/>
</dbReference>
<dbReference type="RefSeq" id="WP_382404594.1">
    <property type="nucleotide sequence ID" value="NZ_JBHSWH010000001.1"/>
</dbReference>
<evidence type="ECO:0000313" key="2">
    <source>
        <dbReference type="EMBL" id="MFC6707933.1"/>
    </source>
</evidence>
<dbReference type="InterPro" id="IPR005302">
    <property type="entry name" value="MoCF_Sase_C"/>
</dbReference>